<evidence type="ECO:0000256" key="1">
    <source>
        <dbReference type="SAM" id="MobiDB-lite"/>
    </source>
</evidence>
<keyword evidence="2" id="KW-0812">Transmembrane</keyword>
<keyword evidence="2" id="KW-1133">Transmembrane helix</keyword>
<accession>A0A843VLL3</accession>
<dbReference type="EMBL" id="NMUH01001679">
    <property type="protein sequence ID" value="MQL94470.1"/>
    <property type="molecule type" value="Genomic_DNA"/>
</dbReference>
<keyword evidence="2" id="KW-0472">Membrane</keyword>
<evidence type="ECO:0000313" key="3">
    <source>
        <dbReference type="EMBL" id="MQL94470.1"/>
    </source>
</evidence>
<organism evidence="3 4">
    <name type="scientific">Colocasia esculenta</name>
    <name type="common">Wild taro</name>
    <name type="synonym">Arum esculentum</name>
    <dbReference type="NCBI Taxonomy" id="4460"/>
    <lineage>
        <taxon>Eukaryota</taxon>
        <taxon>Viridiplantae</taxon>
        <taxon>Streptophyta</taxon>
        <taxon>Embryophyta</taxon>
        <taxon>Tracheophyta</taxon>
        <taxon>Spermatophyta</taxon>
        <taxon>Magnoliopsida</taxon>
        <taxon>Liliopsida</taxon>
        <taxon>Araceae</taxon>
        <taxon>Aroideae</taxon>
        <taxon>Colocasieae</taxon>
        <taxon>Colocasia</taxon>
    </lineage>
</organism>
<evidence type="ECO:0000313" key="4">
    <source>
        <dbReference type="Proteomes" id="UP000652761"/>
    </source>
</evidence>
<feature type="transmembrane region" description="Helical" evidence="2">
    <location>
        <begin position="156"/>
        <end position="179"/>
    </location>
</feature>
<dbReference type="Proteomes" id="UP000652761">
    <property type="component" value="Unassembled WGS sequence"/>
</dbReference>
<proteinExistence type="predicted"/>
<evidence type="ECO:0000256" key="2">
    <source>
        <dbReference type="SAM" id="Phobius"/>
    </source>
</evidence>
<name>A0A843VLL3_COLES</name>
<feature type="region of interest" description="Disordered" evidence="1">
    <location>
        <begin position="192"/>
        <end position="225"/>
    </location>
</feature>
<reference evidence="3" key="1">
    <citation type="submission" date="2017-07" db="EMBL/GenBank/DDBJ databases">
        <title>Taro Niue Genome Assembly and Annotation.</title>
        <authorList>
            <person name="Atibalentja N."/>
            <person name="Keating K."/>
            <person name="Fields C.J."/>
        </authorList>
    </citation>
    <scope>NUCLEOTIDE SEQUENCE</scope>
    <source>
        <strain evidence="3">Niue_2</strain>
        <tissue evidence="3">Leaf</tissue>
    </source>
</reference>
<sequence>MVAVALNGRGVDANLCNLQVIGSPESRFSTWFFLSLALASRPRIPKASNSHRSVIGGSWNVWRCRIGRGNAVAWCNLRRSSRRTRREPGIFSFNGCKPCKIDLGFLQEQWLKILASISTVAKLISRDIDGHIPCRLLPVGGSRCCRQHSADGEYFYSFYILLSCSINCWYYLLLLYLWFLVCSVLGEFPTEPVTSEAHPYPPTEISGMADRRDWGGGGDDPEESTQRMIERIWESLTDIRARMDQQAPVPPVVVPPGDGETVPVAPVPPRVEVSRMMTLHSPTGMDWSDERLGVIAMECP</sequence>
<protein>
    <submittedName>
        <fullName evidence="3">Uncharacterized protein</fullName>
    </submittedName>
</protein>
<dbReference type="AlphaFoldDB" id="A0A843VLL3"/>
<comment type="caution">
    <text evidence="3">The sequence shown here is derived from an EMBL/GenBank/DDBJ whole genome shotgun (WGS) entry which is preliminary data.</text>
</comment>
<gene>
    <name evidence="3" type="ORF">Taro_027126</name>
</gene>
<keyword evidence="4" id="KW-1185">Reference proteome</keyword>